<dbReference type="AlphaFoldDB" id="A0A0K1EEZ0"/>
<proteinExistence type="predicted"/>
<dbReference type="STRING" id="52.CMC5_035870"/>
<dbReference type="KEGG" id="ccro:CMC5_035870"/>
<dbReference type="PROSITE" id="PS51257">
    <property type="entry name" value="PROKAR_LIPOPROTEIN"/>
    <property type="match status" value="1"/>
</dbReference>
<dbReference type="RefSeq" id="WP_050431529.1">
    <property type="nucleotide sequence ID" value="NZ_CP012159.1"/>
</dbReference>
<sequence length="318" mass="34506">MKSENRSEIHRTSRLRRAMRCAAGLALSCWAVGCGGGEDGGTGALRVRISGEGAAREGYPFVKEGVEVRFADGWSITFRKYLVSFGDIEVKGLDGEPGSSSGKRYVADLHAGDQIAEEIEGLSPRRWDALSFSVLPASEESLPLGNVSEEDMARLAAGRFTYYIDGEASHPERGRFDFQWGLQNPTRNRNCSNGLDGTDGVIVRPNATTEAELTFHVDHLFWDTLGAEQSRLRFDPMWGANKDGDTTITFDELSGQRLADLTDPEGAPLRDEAGQALVYNPGSIPLPDKNLREFVLVSSASQAHLNGLGLCSVQALAP</sequence>
<protein>
    <recommendedName>
        <fullName evidence="3">Lipoprotein</fullName>
    </recommendedName>
</protein>
<dbReference type="EMBL" id="CP012159">
    <property type="protein sequence ID" value="AKT39440.1"/>
    <property type="molecule type" value="Genomic_DNA"/>
</dbReference>
<gene>
    <name evidence="1" type="ORF">CMC5_035870</name>
</gene>
<accession>A0A0K1EEZ0</accession>
<keyword evidence="2" id="KW-1185">Reference proteome</keyword>
<organism evidence="1 2">
    <name type="scientific">Chondromyces crocatus</name>
    <dbReference type="NCBI Taxonomy" id="52"/>
    <lineage>
        <taxon>Bacteria</taxon>
        <taxon>Pseudomonadati</taxon>
        <taxon>Myxococcota</taxon>
        <taxon>Polyangia</taxon>
        <taxon>Polyangiales</taxon>
        <taxon>Polyangiaceae</taxon>
        <taxon>Chondromyces</taxon>
    </lineage>
</organism>
<evidence type="ECO:0000313" key="2">
    <source>
        <dbReference type="Proteomes" id="UP000067626"/>
    </source>
</evidence>
<reference evidence="1 2" key="1">
    <citation type="submission" date="2015-07" db="EMBL/GenBank/DDBJ databases">
        <title>Genome analysis of myxobacterium Chondromyces crocatus Cm c5 reveals a high potential for natural compound synthesis and the genetic basis for the loss of fruiting body formation.</title>
        <authorList>
            <person name="Zaburannyi N."/>
            <person name="Bunk B."/>
            <person name="Maier J."/>
            <person name="Overmann J."/>
            <person name="Mueller R."/>
        </authorList>
    </citation>
    <scope>NUCLEOTIDE SEQUENCE [LARGE SCALE GENOMIC DNA]</scope>
    <source>
        <strain evidence="1 2">Cm c5</strain>
    </source>
</reference>
<dbReference type="Proteomes" id="UP000067626">
    <property type="component" value="Chromosome"/>
</dbReference>
<name>A0A0K1EEZ0_CHOCO</name>
<dbReference type="OrthoDB" id="5498821at2"/>
<evidence type="ECO:0000313" key="1">
    <source>
        <dbReference type="EMBL" id="AKT39440.1"/>
    </source>
</evidence>
<evidence type="ECO:0008006" key="3">
    <source>
        <dbReference type="Google" id="ProtNLM"/>
    </source>
</evidence>